<evidence type="ECO:0000256" key="5">
    <source>
        <dbReference type="ARBA" id="ARBA00022964"/>
    </source>
</evidence>
<feature type="domain" description="VOC" evidence="8">
    <location>
        <begin position="19"/>
        <end position="140"/>
    </location>
</feature>
<comment type="caution">
    <text evidence="9">The sequence shown here is derived from an EMBL/GenBank/DDBJ whole genome shotgun (WGS) entry which is preliminary data.</text>
</comment>
<dbReference type="SUPFAM" id="SSF54593">
    <property type="entry name" value="Glyoxalase/Bleomycin resistance protein/Dihydroxybiphenyl dioxygenase"/>
    <property type="match status" value="1"/>
</dbReference>
<reference evidence="9 10" key="1">
    <citation type="submission" date="2023-08" db="EMBL/GenBank/DDBJ databases">
        <title>Black Yeasts Isolated from many extreme environments.</title>
        <authorList>
            <person name="Coleine C."/>
            <person name="Stajich J.E."/>
            <person name="Selbmann L."/>
        </authorList>
    </citation>
    <scope>NUCLEOTIDE SEQUENCE [LARGE SCALE GENOMIC DNA]</scope>
    <source>
        <strain evidence="9 10">CCFEE 5792</strain>
    </source>
</reference>
<comment type="similarity">
    <text evidence="2">Belongs to the extradiol ring-cleavage dioxygenase family.</text>
</comment>
<dbReference type="PROSITE" id="PS00082">
    <property type="entry name" value="EXTRADIOL_DIOXYGENAS"/>
    <property type="match status" value="1"/>
</dbReference>
<organism evidence="9 10">
    <name type="scientific">Exophiala bonariae</name>
    <dbReference type="NCBI Taxonomy" id="1690606"/>
    <lineage>
        <taxon>Eukaryota</taxon>
        <taxon>Fungi</taxon>
        <taxon>Dikarya</taxon>
        <taxon>Ascomycota</taxon>
        <taxon>Pezizomycotina</taxon>
        <taxon>Eurotiomycetes</taxon>
        <taxon>Chaetothyriomycetidae</taxon>
        <taxon>Chaetothyriales</taxon>
        <taxon>Herpotrichiellaceae</taxon>
        <taxon>Exophiala</taxon>
    </lineage>
</organism>
<dbReference type="InterPro" id="IPR029068">
    <property type="entry name" value="Glyas_Bleomycin-R_OHBP_Dase"/>
</dbReference>
<name>A0AAV9MVF9_9EURO</name>
<dbReference type="RefSeq" id="XP_064701277.1">
    <property type="nucleotide sequence ID" value="XM_064852570.1"/>
</dbReference>
<proteinExistence type="inferred from homology"/>
<evidence type="ECO:0000256" key="6">
    <source>
        <dbReference type="ARBA" id="ARBA00023002"/>
    </source>
</evidence>
<sequence>MIAKDEHHNVKNDHPSPSAFAHAVLRTTTDNYAAMTRWYLNLLNATIAFEVPYFMLLRYDEEHHRIAIAAKPEHVPKPKDQRIAEVDHLAYTYSTLTELAQVYTSLKAKDMLPIWTVNHGPTTSFYYRDPDGNKVELQVDNLDTTEEADEFVRGPKFAMNPMGTDIDAESWAKEILAKVRPDGKEGLTADEVRRLKTRKEIGERFTTPAVF</sequence>
<keyword evidence="4" id="KW-0058">Aromatic hydrocarbons catabolism</keyword>
<dbReference type="GO" id="GO:0008198">
    <property type="term" value="F:ferrous iron binding"/>
    <property type="evidence" value="ECO:0007669"/>
    <property type="project" value="InterPro"/>
</dbReference>
<dbReference type="GeneID" id="89977189"/>
<dbReference type="InterPro" id="IPR037523">
    <property type="entry name" value="VOC_core"/>
</dbReference>
<dbReference type="Proteomes" id="UP001358417">
    <property type="component" value="Unassembled WGS sequence"/>
</dbReference>
<keyword evidence="5" id="KW-0223">Dioxygenase</keyword>
<dbReference type="PROSITE" id="PS51819">
    <property type="entry name" value="VOC"/>
    <property type="match status" value="1"/>
</dbReference>
<comment type="cofactor">
    <cofactor evidence="1">
        <name>Fe(2+)</name>
        <dbReference type="ChEBI" id="CHEBI:29033"/>
    </cofactor>
</comment>
<dbReference type="AlphaFoldDB" id="A0AAV9MVF9"/>
<keyword evidence="7" id="KW-0408">Iron</keyword>
<evidence type="ECO:0000313" key="10">
    <source>
        <dbReference type="Proteomes" id="UP001358417"/>
    </source>
</evidence>
<keyword evidence="3" id="KW-0479">Metal-binding</keyword>
<dbReference type="Pfam" id="PF00903">
    <property type="entry name" value="Glyoxalase"/>
    <property type="match status" value="1"/>
</dbReference>
<keyword evidence="10" id="KW-1185">Reference proteome</keyword>
<dbReference type="Gene3D" id="3.10.180.10">
    <property type="entry name" value="2,3-Dihydroxybiphenyl 1,2-Dioxygenase, domain 1"/>
    <property type="match status" value="1"/>
</dbReference>
<dbReference type="InterPro" id="IPR004360">
    <property type="entry name" value="Glyas_Fos-R_dOase_dom"/>
</dbReference>
<dbReference type="GO" id="GO:0051213">
    <property type="term" value="F:dioxygenase activity"/>
    <property type="evidence" value="ECO:0007669"/>
    <property type="project" value="UniProtKB-KW"/>
</dbReference>
<evidence type="ECO:0000256" key="4">
    <source>
        <dbReference type="ARBA" id="ARBA00022797"/>
    </source>
</evidence>
<evidence type="ECO:0000256" key="7">
    <source>
        <dbReference type="ARBA" id="ARBA00023004"/>
    </source>
</evidence>
<dbReference type="EMBL" id="JAVRRD010000035">
    <property type="protein sequence ID" value="KAK5045659.1"/>
    <property type="molecule type" value="Genomic_DNA"/>
</dbReference>
<evidence type="ECO:0000256" key="1">
    <source>
        <dbReference type="ARBA" id="ARBA00001954"/>
    </source>
</evidence>
<gene>
    <name evidence="9" type="ORF">LTR84_009028</name>
</gene>
<protein>
    <recommendedName>
        <fullName evidence="8">VOC domain-containing protein</fullName>
    </recommendedName>
</protein>
<accession>A0AAV9MVF9</accession>
<evidence type="ECO:0000259" key="8">
    <source>
        <dbReference type="PROSITE" id="PS51819"/>
    </source>
</evidence>
<dbReference type="InterPro" id="IPR000486">
    <property type="entry name" value="Xdiol_ring_cleave_dOase_1/2"/>
</dbReference>
<evidence type="ECO:0000256" key="2">
    <source>
        <dbReference type="ARBA" id="ARBA00008784"/>
    </source>
</evidence>
<evidence type="ECO:0000313" key="9">
    <source>
        <dbReference type="EMBL" id="KAK5045659.1"/>
    </source>
</evidence>
<keyword evidence="6" id="KW-0560">Oxidoreductase</keyword>
<evidence type="ECO:0000256" key="3">
    <source>
        <dbReference type="ARBA" id="ARBA00022723"/>
    </source>
</evidence>